<feature type="domain" description="Type II/III secretion system secretin-like" evidence="4">
    <location>
        <begin position="242"/>
        <end position="400"/>
    </location>
</feature>
<dbReference type="FunCoup" id="A0A259TW40">
    <property type="interactions" value="104"/>
</dbReference>
<dbReference type="InterPro" id="IPR050810">
    <property type="entry name" value="Bact_Secretion_Sys_Channel"/>
</dbReference>
<evidence type="ECO:0000256" key="3">
    <source>
        <dbReference type="SAM" id="SignalP"/>
    </source>
</evidence>
<proteinExistence type="inferred from homology"/>
<gene>
    <name evidence="5" type="ORF">BSZ36_02750</name>
</gene>
<feature type="region of interest" description="Disordered" evidence="2">
    <location>
        <begin position="430"/>
        <end position="456"/>
    </location>
</feature>
<protein>
    <recommendedName>
        <fullName evidence="4">Type II/III secretion system secretin-like domain-containing protein</fullName>
    </recommendedName>
</protein>
<evidence type="ECO:0000313" key="5">
    <source>
        <dbReference type="EMBL" id="OZC01992.1"/>
    </source>
</evidence>
<dbReference type="PANTHER" id="PTHR30332:SF17">
    <property type="entry name" value="TYPE IV PILIATION SYSTEM PROTEIN DR_0774-RELATED"/>
    <property type="match status" value="1"/>
</dbReference>
<dbReference type="PANTHER" id="PTHR30332">
    <property type="entry name" value="PROBABLE GENERAL SECRETION PATHWAY PROTEIN D"/>
    <property type="match status" value="1"/>
</dbReference>
<dbReference type="GO" id="GO:0009306">
    <property type="term" value="P:protein secretion"/>
    <property type="evidence" value="ECO:0007669"/>
    <property type="project" value="InterPro"/>
</dbReference>
<feature type="signal peptide" evidence="3">
    <location>
        <begin position="1"/>
        <end position="19"/>
    </location>
</feature>
<dbReference type="InterPro" id="IPR001775">
    <property type="entry name" value="GspD/PilQ"/>
</dbReference>
<dbReference type="AlphaFoldDB" id="A0A259TW40"/>
<organism evidence="5 6">
    <name type="scientific">Rubricoccus marinus</name>
    <dbReference type="NCBI Taxonomy" id="716817"/>
    <lineage>
        <taxon>Bacteria</taxon>
        <taxon>Pseudomonadati</taxon>
        <taxon>Rhodothermota</taxon>
        <taxon>Rhodothermia</taxon>
        <taxon>Rhodothermales</taxon>
        <taxon>Rubricoccaceae</taxon>
        <taxon>Rubricoccus</taxon>
    </lineage>
</organism>
<feature type="chain" id="PRO_5013396939" description="Type II/III secretion system secretin-like domain-containing protein" evidence="3">
    <location>
        <begin position="20"/>
        <end position="456"/>
    </location>
</feature>
<keyword evidence="6" id="KW-1185">Reference proteome</keyword>
<name>A0A259TW40_9BACT</name>
<comment type="similarity">
    <text evidence="1">Belongs to the bacterial secretin family.</text>
</comment>
<dbReference type="GO" id="GO:0015627">
    <property type="term" value="C:type II protein secretion system complex"/>
    <property type="evidence" value="ECO:0007669"/>
    <property type="project" value="TreeGrafter"/>
</dbReference>
<evidence type="ECO:0000259" key="4">
    <source>
        <dbReference type="Pfam" id="PF00263"/>
    </source>
</evidence>
<dbReference type="InParanoid" id="A0A259TW40"/>
<evidence type="ECO:0000256" key="2">
    <source>
        <dbReference type="SAM" id="MobiDB-lite"/>
    </source>
</evidence>
<reference evidence="5 6" key="1">
    <citation type="submission" date="2016-11" db="EMBL/GenBank/DDBJ databases">
        <title>Study of marine rhodopsin-containing bacteria.</title>
        <authorList>
            <person name="Yoshizawa S."/>
            <person name="Kumagai Y."/>
            <person name="Kogure K."/>
        </authorList>
    </citation>
    <scope>NUCLEOTIDE SEQUENCE [LARGE SCALE GENOMIC DNA]</scope>
    <source>
        <strain evidence="5 6">SG-29</strain>
    </source>
</reference>
<evidence type="ECO:0000256" key="1">
    <source>
        <dbReference type="RuleBase" id="RU004003"/>
    </source>
</evidence>
<keyword evidence="3" id="KW-0732">Signal</keyword>
<dbReference type="EMBL" id="MQWB01000001">
    <property type="protein sequence ID" value="OZC01992.1"/>
    <property type="molecule type" value="Genomic_DNA"/>
</dbReference>
<accession>A0A259TW40</accession>
<comment type="caution">
    <text evidence="5">The sequence shown here is derived from an EMBL/GenBank/DDBJ whole genome shotgun (WGS) entry which is preliminary data.</text>
</comment>
<dbReference type="Proteomes" id="UP000216446">
    <property type="component" value="Unassembled WGS sequence"/>
</dbReference>
<dbReference type="InterPro" id="IPR004846">
    <property type="entry name" value="T2SS/T3SS_dom"/>
</dbReference>
<dbReference type="PRINTS" id="PR00811">
    <property type="entry name" value="BCTERIALGSPD"/>
</dbReference>
<evidence type="ECO:0000313" key="6">
    <source>
        <dbReference type="Proteomes" id="UP000216446"/>
    </source>
</evidence>
<sequence>MVALVAAAGLAATYGAAPAANAQTRTVRAYIPPDELVSFPAGMPMDEFISLVNPVFRRVTGKSVVDPEDREDPIGVSLNGVHFVDAFELVLDRQNLDFRETEGYFIIEEPAVIIDQTIVATTSDQQTITQIDAGPRAVGGGSNAASVSAQEREIHISAIVFELNRNKSREVGTNWASIFGEASAESGASTGGNTGGGTQGESSGVTFFLDAGSFFDALDGFIQASSDRVPLSQLASLFRYFEENGYGQTLASPSVTVRSGIQGKMQSGEDIPINTRDFQGNTLTQFISTGTIIDVTPTLIVEEVDGQEIEFIHLDVKVEKSNSRIINGSVGVFKNDVQTEVMLLDGEMTAIGGLTSTDETYSRKGVPILKDIPILSFIFGYTSRQETQKELVVVLQAEVMDDLRTRMRAPSRDGEILEDARDRVRQRLNRLNDGAGDRMEDLDTMGPIEVDARDRR</sequence>
<dbReference type="Pfam" id="PF00263">
    <property type="entry name" value="Secretin"/>
    <property type="match status" value="1"/>
</dbReference>